<dbReference type="InterPro" id="IPR003018">
    <property type="entry name" value="GAF"/>
</dbReference>
<dbReference type="GO" id="GO:0016301">
    <property type="term" value="F:kinase activity"/>
    <property type="evidence" value="ECO:0007669"/>
    <property type="project" value="UniProtKB-KW"/>
</dbReference>
<evidence type="ECO:0000256" key="5">
    <source>
        <dbReference type="ARBA" id="ARBA00022679"/>
    </source>
</evidence>
<dbReference type="RefSeq" id="WP_261606294.1">
    <property type="nucleotide sequence ID" value="NZ_JAODOR010000005.1"/>
</dbReference>
<accession>A0ABT2PAW3</accession>
<evidence type="ECO:0000313" key="10">
    <source>
        <dbReference type="EMBL" id="MCT9001740.1"/>
    </source>
</evidence>
<dbReference type="InterPro" id="IPR004358">
    <property type="entry name" value="Sig_transdc_His_kin-like_C"/>
</dbReference>
<dbReference type="InterPro" id="IPR036890">
    <property type="entry name" value="HATPase_C_sf"/>
</dbReference>
<proteinExistence type="predicted"/>
<dbReference type="InterPro" id="IPR029016">
    <property type="entry name" value="GAF-like_dom_sf"/>
</dbReference>
<evidence type="ECO:0000256" key="8">
    <source>
        <dbReference type="ARBA" id="ARBA00039401"/>
    </source>
</evidence>
<comment type="subcellular location">
    <subcellularLocation>
        <location evidence="2">Cell membrane</location>
    </subcellularLocation>
</comment>
<dbReference type="PROSITE" id="PS50109">
    <property type="entry name" value="HIS_KIN"/>
    <property type="match status" value="1"/>
</dbReference>
<keyword evidence="7" id="KW-0902">Two-component regulatory system</keyword>
<feature type="domain" description="Histidine kinase" evidence="9">
    <location>
        <begin position="177"/>
        <end position="390"/>
    </location>
</feature>
<evidence type="ECO:0000256" key="1">
    <source>
        <dbReference type="ARBA" id="ARBA00000085"/>
    </source>
</evidence>
<evidence type="ECO:0000259" key="9">
    <source>
        <dbReference type="PROSITE" id="PS50109"/>
    </source>
</evidence>
<evidence type="ECO:0000313" key="11">
    <source>
        <dbReference type="Proteomes" id="UP001300496"/>
    </source>
</evidence>
<name>A0ABT2PAW3_9MICO</name>
<dbReference type="InterPro" id="IPR036097">
    <property type="entry name" value="HisK_dim/P_sf"/>
</dbReference>
<evidence type="ECO:0000256" key="2">
    <source>
        <dbReference type="ARBA" id="ARBA00004236"/>
    </source>
</evidence>
<dbReference type="SMART" id="SM00387">
    <property type="entry name" value="HATPase_c"/>
    <property type="match status" value="1"/>
</dbReference>
<dbReference type="SUPFAM" id="SSF55781">
    <property type="entry name" value="GAF domain-like"/>
    <property type="match status" value="1"/>
</dbReference>
<dbReference type="Pfam" id="PF02518">
    <property type="entry name" value="HATPase_c"/>
    <property type="match status" value="1"/>
</dbReference>
<gene>
    <name evidence="10" type="ORF">N4R40_05120</name>
</gene>
<dbReference type="SMART" id="SM00065">
    <property type="entry name" value="GAF"/>
    <property type="match status" value="1"/>
</dbReference>
<dbReference type="EC" id="2.7.13.3" evidence="3"/>
<comment type="catalytic activity">
    <reaction evidence="1">
        <text>ATP + protein L-histidine = ADP + protein N-phospho-L-histidine.</text>
        <dbReference type="EC" id="2.7.13.3"/>
    </reaction>
</comment>
<dbReference type="PANTHER" id="PTHR42878:SF15">
    <property type="entry name" value="BACTERIOPHYTOCHROME"/>
    <property type="match status" value="1"/>
</dbReference>
<dbReference type="Gene3D" id="1.10.287.130">
    <property type="match status" value="1"/>
</dbReference>
<dbReference type="SUPFAM" id="SSF47384">
    <property type="entry name" value="Homodimeric domain of signal transducing histidine kinase"/>
    <property type="match status" value="1"/>
</dbReference>
<reference evidence="10 11" key="1">
    <citation type="journal article" date="2024" name="Int. J. Syst. Evol. Microbiol.">
        <title>Microbacterium memoriense sp. nov., a member of the Actinomycetota from marine beach sediment of the north coast of Portugal.</title>
        <authorList>
            <person name="Santos J.D.N.D."/>
            <person name="Klimek D."/>
            <person name="Calusinska M."/>
            <person name="Lobo-da-Cunha A."/>
            <person name="Catita J."/>
            <person name="Goncalves H."/>
            <person name="Gonzalez I."/>
            <person name="Lage O.M."/>
        </authorList>
    </citation>
    <scope>NUCLEOTIDE SEQUENCE [LARGE SCALE GENOMIC DNA]</scope>
    <source>
        <strain evidence="10 11">PMIC_1C1B</strain>
    </source>
</reference>
<evidence type="ECO:0000256" key="6">
    <source>
        <dbReference type="ARBA" id="ARBA00022777"/>
    </source>
</evidence>
<evidence type="ECO:0000256" key="7">
    <source>
        <dbReference type="ARBA" id="ARBA00023012"/>
    </source>
</evidence>
<dbReference type="SMART" id="SM00388">
    <property type="entry name" value="HisKA"/>
    <property type="match status" value="1"/>
</dbReference>
<keyword evidence="4" id="KW-0597">Phosphoprotein</keyword>
<dbReference type="Gene3D" id="3.30.565.10">
    <property type="entry name" value="Histidine kinase-like ATPase, C-terminal domain"/>
    <property type="match status" value="1"/>
</dbReference>
<evidence type="ECO:0000256" key="4">
    <source>
        <dbReference type="ARBA" id="ARBA00022553"/>
    </source>
</evidence>
<keyword evidence="5" id="KW-0808">Transferase</keyword>
<dbReference type="InterPro" id="IPR050351">
    <property type="entry name" value="BphY/WalK/GraS-like"/>
</dbReference>
<dbReference type="InterPro" id="IPR003661">
    <property type="entry name" value="HisK_dim/P_dom"/>
</dbReference>
<dbReference type="PRINTS" id="PR00344">
    <property type="entry name" value="BCTRLSENSOR"/>
</dbReference>
<dbReference type="EMBL" id="JAODOR010000005">
    <property type="protein sequence ID" value="MCT9001740.1"/>
    <property type="molecule type" value="Genomic_DNA"/>
</dbReference>
<dbReference type="Proteomes" id="UP001300496">
    <property type="component" value="Unassembled WGS sequence"/>
</dbReference>
<organism evidence="10 11">
    <name type="scientific">Microbacterium memoriense</name>
    <dbReference type="NCBI Taxonomy" id="2978350"/>
    <lineage>
        <taxon>Bacteria</taxon>
        <taxon>Bacillati</taxon>
        <taxon>Actinomycetota</taxon>
        <taxon>Actinomycetes</taxon>
        <taxon>Micrococcales</taxon>
        <taxon>Microbacteriaceae</taxon>
        <taxon>Microbacterium</taxon>
    </lineage>
</organism>
<dbReference type="Gene3D" id="3.30.450.40">
    <property type="match status" value="1"/>
</dbReference>
<dbReference type="InterPro" id="IPR005467">
    <property type="entry name" value="His_kinase_dom"/>
</dbReference>
<evidence type="ECO:0000256" key="3">
    <source>
        <dbReference type="ARBA" id="ARBA00012438"/>
    </source>
</evidence>
<dbReference type="InterPro" id="IPR003594">
    <property type="entry name" value="HATPase_dom"/>
</dbReference>
<comment type="caution">
    <text evidence="10">The sequence shown here is derived from an EMBL/GenBank/DDBJ whole genome shotgun (WGS) entry which is preliminary data.</text>
</comment>
<dbReference type="CDD" id="cd00075">
    <property type="entry name" value="HATPase"/>
    <property type="match status" value="1"/>
</dbReference>
<dbReference type="Pfam" id="PF00512">
    <property type="entry name" value="HisKA"/>
    <property type="match status" value="1"/>
</dbReference>
<dbReference type="SUPFAM" id="SSF55874">
    <property type="entry name" value="ATPase domain of HSP90 chaperone/DNA topoisomerase II/histidine kinase"/>
    <property type="match status" value="1"/>
</dbReference>
<dbReference type="PANTHER" id="PTHR42878">
    <property type="entry name" value="TWO-COMPONENT HISTIDINE KINASE"/>
    <property type="match status" value="1"/>
</dbReference>
<dbReference type="CDD" id="cd00082">
    <property type="entry name" value="HisKA"/>
    <property type="match status" value="1"/>
</dbReference>
<sequence length="394" mass="42108">MRTATDLTRRDTIAAYGTVRTGGEPDLHGLVHLAASLCGVTRAVVNIIDDRWQHQIAAEGFDPAICAIEDSMCAVVLADARHVLVSDAREDARFADNPFVTGERDTVRFYASSPLVTPDGVVIGTLCVFDDVPGDLRPEQSHSLDVLAHHVVDVLELRRLTRELGRSNEELSQFAGQISHDLRNPLTALMGQLELAVDGLAIDDEPLVSRALTKAESAAARMDDMVSVLLKYARTGGQLRLGDVDLGAVIAASVDDMAAAIAESDATVVINAPLTVPGDATLLRVLFQNLIANAVKFAHAAGSRPLVEIAGEPTTTGWRITVDDNGPGVPEDNRERMFELMERGNTGDVPGMGLGLATCRRIAQAHGGRIGLESSPLGGARIWLFLPDHQALRA</sequence>
<keyword evidence="11" id="KW-1185">Reference proteome</keyword>
<protein>
    <recommendedName>
        <fullName evidence="8">Sensor-like histidine kinase SenX3</fullName>
        <ecNumber evidence="3">2.7.13.3</ecNumber>
    </recommendedName>
</protein>
<keyword evidence="6 10" id="KW-0418">Kinase</keyword>